<feature type="chain" id="PRO_5016595371" description="Ig-like domain-containing protein" evidence="1">
    <location>
        <begin position="21"/>
        <end position="273"/>
    </location>
</feature>
<name>A0A366HWM1_9BACT</name>
<evidence type="ECO:0000256" key="1">
    <source>
        <dbReference type="SAM" id="SignalP"/>
    </source>
</evidence>
<dbReference type="EMBL" id="QNRR01000001">
    <property type="protein sequence ID" value="RBP47698.1"/>
    <property type="molecule type" value="Genomic_DNA"/>
</dbReference>
<evidence type="ECO:0008006" key="4">
    <source>
        <dbReference type="Google" id="ProtNLM"/>
    </source>
</evidence>
<dbReference type="Proteomes" id="UP000253426">
    <property type="component" value="Unassembled WGS sequence"/>
</dbReference>
<sequence length="273" mass="29787">MKRALLSCAVALGWSWSAFAGEPSPPLTPTPPQLSSIHPSGSVLPANHLKFYLHFSEPMQQGVFLQHCSVMDADGKIVPEPFRETELWSEDGLRLTLWFHPGRQKTGVNLNVEIGPVLVPGKRCKLIISGRWKSERGIPLGKDVEKAFFVTERASAQLDISNWKITSPAAGTRDPLLVKFPAPLDYALLQRCLRVSNGSGTLFNGTCATSAGEQVWTFTPENPWTVSVLSLQADSFLEDLAGNSLARPFEVNLQGPAPRKVPAVISVPVQVKP</sequence>
<proteinExistence type="predicted"/>
<dbReference type="AlphaFoldDB" id="A0A366HWM1"/>
<accession>A0A366HWM1</accession>
<evidence type="ECO:0000313" key="3">
    <source>
        <dbReference type="Proteomes" id="UP000253426"/>
    </source>
</evidence>
<comment type="caution">
    <text evidence="2">The sequence shown here is derived from an EMBL/GenBank/DDBJ whole genome shotgun (WGS) entry which is preliminary data.</text>
</comment>
<organism evidence="2 3">
    <name type="scientific">Roseimicrobium gellanilyticum</name>
    <dbReference type="NCBI Taxonomy" id="748857"/>
    <lineage>
        <taxon>Bacteria</taxon>
        <taxon>Pseudomonadati</taxon>
        <taxon>Verrucomicrobiota</taxon>
        <taxon>Verrucomicrobiia</taxon>
        <taxon>Verrucomicrobiales</taxon>
        <taxon>Verrucomicrobiaceae</taxon>
        <taxon>Roseimicrobium</taxon>
    </lineage>
</organism>
<dbReference type="OrthoDB" id="246488at2"/>
<dbReference type="RefSeq" id="WP_113956614.1">
    <property type="nucleotide sequence ID" value="NZ_QNRR01000001.1"/>
</dbReference>
<protein>
    <recommendedName>
        <fullName evidence="4">Ig-like domain-containing protein</fullName>
    </recommendedName>
</protein>
<gene>
    <name evidence="2" type="ORF">DES53_101497</name>
</gene>
<reference evidence="2 3" key="1">
    <citation type="submission" date="2018-06" db="EMBL/GenBank/DDBJ databases">
        <title>Genomic Encyclopedia of Type Strains, Phase IV (KMG-IV): sequencing the most valuable type-strain genomes for metagenomic binning, comparative biology and taxonomic classification.</title>
        <authorList>
            <person name="Goeker M."/>
        </authorList>
    </citation>
    <scope>NUCLEOTIDE SEQUENCE [LARGE SCALE GENOMIC DNA]</scope>
    <source>
        <strain evidence="2 3">DSM 25532</strain>
    </source>
</reference>
<keyword evidence="3" id="KW-1185">Reference proteome</keyword>
<keyword evidence="1" id="KW-0732">Signal</keyword>
<feature type="signal peptide" evidence="1">
    <location>
        <begin position="1"/>
        <end position="20"/>
    </location>
</feature>
<evidence type="ECO:0000313" key="2">
    <source>
        <dbReference type="EMBL" id="RBP47698.1"/>
    </source>
</evidence>